<dbReference type="PANTHER" id="PTHR10050">
    <property type="entry name" value="DOLICHYL-PHOSPHATE-MANNOSE--PROTEIN MANNOSYLTRANSFERASE"/>
    <property type="match status" value="1"/>
</dbReference>
<evidence type="ECO:0000256" key="9">
    <source>
        <dbReference type="SAM" id="MobiDB-lite"/>
    </source>
</evidence>
<feature type="transmembrane region" description="Helical" evidence="10">
    <location>
        <begin position="462"/>
        <end position="482"/>
    </location>
</feature>
<evidence type="ECO:0000259" key="11">
    <source>
        <dbReference type="Pfam" id="PF02366"/>
    </source>
</evidence>
<gene>
    <name evidence="13" type="primary">PMT</name>
</gene>
<feature type="transmembrane region" description="Helical" evidence="10">
    <location>
        <begin position="117"/>
        <end position="138"/>
    </location>
</feature>
<keyword evidence="4 13" id="KW-0328">Glycosyltransferase</keyword>
<name>A0A2H4YKK6_9FLOR</name>
<comment type="similarity">
    <text evidence="3">Belongs to the glycosyltransferase 39 family.</text>
</comment>
<dbReference type="AlphaFoldDB" id="A0A2H4YKK6"/>
<dbReference type="EMBL" id="KY111583">
    <property type="protein sequence ID" value="AUE44562.1"/>
    <property type="molecule type" value="mRNA"/>
</dbReference>
<evidence type="ECO:0000256" key="6">
    <source>
        <dbReference type="ARBA" id="ARBA00022692"/>
    </source>
</evidence>
<feature type="domain" description="Protein O-mannosyl-transferase C-terminal four TM" evidence="12">
    <location>
        <begin position="308"/>
        <end position="502"/>
    </location>
</feature>
<evidence type="ECO:0000259" key="12">
    <source>
        <dbReference type="Pfam" id="PF16192"/>
    </source>
</evidence>
<feature type="transmembrane region" description="Helical" evidence="10">
    <location>
        <begin position="168"/>
        <end position="189"/>
    </location>
</feature>
<evidence type="ECO:0000256" key="4">
    <source>
        <dbReference type="ARBA" id="ARBA00022676"/>
    </source>
</evidence>
<evidence type="ECO:0000256" key="10">
    <source>
        <dbReference type="SAM" id="Phobius"/>
    </source>
</evidence>
<feature type="transmembrane region" description="Helical" evidence="10">
    <location>
        <begin position="249"/>
        <end position="269"/>
    </location>
</feature>
<protein>
    <submittedName>
        <fullName evidence="13">Dolichyl-phosphate-mannose-protein mannosyltransferase</fullName>
    </submittedName>
</protein>
<dbReference type="InterPro" id="IPR003342">
    <property type="entry name" value="ArnT-like_N"/>
</dbReference>
<feature type="transmembrane region" description="Helical" evidence="10">
    <location>
        <begin position="407"/>
        <end position="428"/>
    </location>
</feature>
<feature type="transmembrane region" description="Helical" evidence="10">
    <location>
        <begin position="374"/>
        <end position="395"/>
    </location>
</feature>
<proteinExistence type="evidence at transcript level"/>
<evidence type="ECO:0000256" key="7">
    <source>
        <dbReference type="ARBA" id="ARBA00022989"/>
    </source>
</evidence>
<evidence type="ECO:0000256" key="8">
    <source>
        <dbReference type="ARBA" id="ARBA00023136"/>
    </source>
</evidence>
<keyword evidence="7 10" id="KW-1133">Transmembrane helix</keyword>
<keyword evidence="5 13" id="KW-0808">Transferase</keyword>
<feature type="transmembrane region" description="Helical" evidence="10">
    <location>
        <begin position="201"/>
        <end position="219"/>
    </location>
</feature>
<evidence type="ECO:0000256" key="5">
    <source>
        <dbReference type="ARBA" id="ARBA00022679"/>
    </source>
</evidence>
<keyword evidence="6 10" id="KW-0812">Transmembrane</keyword>
<dbReference type="GO" id="GO:0000030">
    <property type="term" value="F:mannosyltransferase activity"/>
    <property type="evidence" value="ECO:0007669"/>
    <property type="project" value="InterPro"/>
</dbReference>
<feature type="transmembrane region" description="Helical" evidence="10">
    <location>
        <begin position="225"/>
        <end position="242"/>
    </location>
</feature>
<dbReference type="GO" id="GO:0006493">
    <property type="term" value="P:protein O-linked glycosylation"/>
    <property type="evidence" value="ECO:0007669"/>
    <property type="project" value="InterPro"/>
</dbReference>
<feature type="compositionally biased region" description="Pro residues" evidence="9">
    <location>
        <begin position="9"/>
        <end position="29"/>
    </location>
</feature>
<dbReference type="GO" id="GO:0016020">
    <property type="term" value="C:membrane"/>
    <property type="evidence" value="ECO:0007669"/>
    <property type="project" value="InterPro"/>
</dbReference>
<evidence type="ECO:0000256" key="1">
    <source>
        <dbReference type="ARBA" id="ARBA00004127"/>
    </source>
</evidence>
<accession>A0A2H4YKK6</accession>
<feature type="region of interest" description="Disordered" evidence="9">
    <location>
        <begin position="1"/>
        <end position="29"/>
    </location>
</feature>
<dbReference type="InterPro" id="IPR032421">
    <property type="entry name" value="PMT_4TMC"/>
</dbReference>
<keyword evidence="8 10" id="KW-0472">Membrane</keyword>
<evidence type="ECO:0000256" key="3">
    <source>
        <dbReference type="ARBA" id="ARBA00007222"/>
    </source>
</evidence>
<comment type="subcellular location">
    <subcellularLocation>
        <location evidence="1">Endomembrane system</location>
        <topology evidence="1">Multi-pass membrane protein</topology>
    </subcellularLocation>
</comment>
<evidence type="ECO:0000256" key="2">
    <source>
        <dbReference type="ARBA" id="ARBA00004922"/>
    </source>
</evidence>
<dbReference type="Pfam" id="PF16192">
    <property type="entry name" value="PMT_4TMC"/>
    <property type="match status" value="1"/>
</dbReference>
<sequence length="503" mass="57556">MSLRRRLPVPTPFVAPTPPTPTPRRPPPPSHDRLILLILTILSLLTRLYRLHYPRAVVFDELHFASFIAHHLRHLFAFDIHPWLGKLTLALFARLASFPTDVLDFPIATPYPTRAYLLPRLAAALFGAACIPLMYLIAREIGMHVPAATLAASFQLFDMLLLTESRLILIDSQLMCYTQLTLLCALRLWRFSHQPNDTRCVKTYFRYLLLTAVFAAAAVSVKWTAAVTPFLITVVCLFGLVFPRMPTPLSHCALAGSVALVCYVLPWWIHLRISTGSSPTATRMSDRFRTTLSGNDSLPYDPQNGVTFREKFVEMHVRQFLANRNVKTRHRWESKWYEWPLNMRGIYYYVEKADGYTDERPIVSVIYLLQNPAGAIWVFGAVALFLILLPSTLRYRNELPNKANTRRIASVGSFLFAGYVLNLLPYMLVARCSFLYHYLPALMYGQLLAALLVDGLHSRMRVVMSLIIIASLVAAFAFWSPWVYAWPIDEKGIARRQWMPRWN</sequence>
<comment type="pathway">
    <text evidence="2">Protein modification; protein glycosylation.</text>
</comment>
<reference evidence="13" key="1">
    <citation type="submission" date="2016-11" db="EMBL/GenBank/DDBJ databases">
        <title>Phylogenetic analyses of algal dolichyl-phosphate-mannose-protein mannosyltransferase.</title>
        <authorList>
            <person name="Wang S."/>
            <person name="Zhang L."/>
            <person name="Chi S."/>
            <person name="Liu T."/>
        </authorList>
    </citation>
    <scope>NUCLEOTIDE SEQUENCE</scope>
    <source>
        <strain evidence="13">SBLT-2019187</strain>
    </source>
</reference>
<organism evidence="13">
    <name type="scientific">Gloiopeltis furcata</name>
    <dbReference type="NCBI Taxonomy" id="42017"/>
    <lineage>
        <taxon>Eukaryota</taxon>
        <taxon>Rhodophyta</taxon>
        <taxon>Florideophyceae</taxon>
        <taxon>Rhodymeniophycidae</taxon>
        <taxon>Gigartinales</taxon>
        <taxon>Endocladiaceae</taxon>
        <taxon>Gloiopeltis</taxon>
    </lineage>
</organism>
<dbReference type="InterPro" id="IPR027005">
    <property type="entry name" value="PMT-like"/>
</dbReference>
<dbReference type="GO" id="GO:0012505">
    <property type="term" value="C:endomembrane system"/>
    <property type="evidence" value="ECO:0007669"/>
    <property type="project" value="UniProtKB-SubCell"/>
</dbReference>
<dbReference type="Pfam" id="PF02366">
    <property type="entry name" value="PMT"/>
    <property type="match status" value="1"/>
</dbReference>
<feature type="domain" description="ArnT-like N-terminal" evidence="11">
    <location>
        <begin position="38"/>
        <end position="272"/>
    </location>
</feature>
<evidence type="ECO:0000313" key="13">
    <source>
        <dbReference type="EMBL" id="AUE44562.1"/>
    </source>
</evidence>
<dbReference type="UniPathway" id="UPA00378"/>
<feature type="transmembrane region" description="Helical" evidence="10">
    <location>
        <begin position="434"/>
        <end position="453"/>
    </location>
</feature>